<dbReference type="InterPro" id="IPR038109">
    <property type="entry name" value="DNA_bind_recomb_sf"/>
</dbReference>
<feature type="domain" description="Recombinase" evidence="6">
    <location>
        <begin position="157"/>
        <end position="280"/>
    </location>
</feature>
<dbReference type="Gene3D" id="3.90.1750.20">
    <property type="entry name" value="Putative Large Serine Recombinase, Chain B, Domain 2"/>
    <property type="match status" value="1"/>
</dbReference>
<gene>
    <name evidence="7" type="ORF">IAB46_13745</name>
</gene>
<sequence length="616" mass="70654">MLKAVLYARCSTEEEKQKNALEHQVEEARAEVRKNGWLLVDEYVELKSGTTTQKRSQYNRLFGDLLTDKFDVIVIKSQDRLMRNTKDWYIFVDRLSSSGKKLFIYMESKFYTPDDALITGIKAILAEEYSRELSKKINNAHQRRQAQGGNVILTSNAYGYRKKPDKSIEIVEDEARVKRRMYELCAAGYGCRSIANILKNEGIANRKGNPFSDADILRMIRNPLNKGTVVMRREHFDFATKRIIKIPEDQQFIYPNKVPAIVSEELWNMANAQISGRSIHKKSGDDKDSSIGKNPGVSMLSGKIYCGLCGVPYYRRVRHRYKDGVKIYEWKCRRYLEDGRSAGSKMRPQLRKIPAEHVQGCDNIHLDETRFIKLLEKVCASRYITNKDTIIRKTVKILKLALQQSDRDQELKALESRAEKLKQRLSVLTDKLLDGVISDALYQEKKDAMEKDLASVRENIRQIQAQTANERHIQERIAQIESQLNNGSLIEQATVAQMLQEIERIYVYPGYMEIAFDISKMLDLGSSAGYGEDHQNENVLRVDYGNAFDYYGQKAEKRELILQMMKKQPEITAKGIAKALGMSLSGANYCIRALKKEGKIYFNGKGGKGQWVVNEV</sequence>
<dbReference type="Pfam" id="PF00239">
    <property type="entry name" value="Resolvase"/>
    <property type="match status" value="1"/>
</dbReference>
<dbReference type="GO" id="GO:0003677">
    <property type="term" value="F:DNA binding"/>
    <property type="evidence" value="ECO:0007669"/>
    <property type="project" value="UniProtKB-KW"/>
</dbReference>
<dbReference type="GO" id="GO:0006396">
    <property type="term" value="P:RNA processing"/>
    <property type="evidence" value="ECO:0007669"/>
    <property type="project" value="InterPro"/>
</dbReference>
<dbReference type="PROSITE" id="PS51737">
    <property type="entry name" value="RECOMBINASE_DNA_BIND"/>
    <property type="match status" value="1"/>
</dbReference>
<dbReference type="PANTHER" id="PTHR30461:SF2">
    <property type="entry name" value="SERINE RECOMBINASE PINE-RELATED"/>
    <property type="match status" value="1"/>
</dbReference>
<dbReference type="InterPro" id="IPR000999">
    <property type="entry name" value="RNase_III_dom"/>
</dbReference>
<evidence type="ECO:0000313" key="7">
    <source>
        <dbReference type="EMBL" id="HIS48586.1"/>
    </source>
</evidence>
<evidence type="ECO:0000256" key="2">
    <source>
        <dbReference type="ARBA" id="ARBA00023172"/>
    </source>
</evidence>
<dbReference type="SUPFAM" id="SSF53041">
    <property type="entry name" value="Resolvase-like"/>
    <property type="match status" value="1"/>
</dbReference>
<dbReference type="GO" id="GO:0000150">
    <property type="term" value="F:DNA strand exchange activity"/>
    <property type="evidence" value="ECO:0007669"/>
    <property type="project" value="InterPro"/>
</dbReference>
<dbReference type="CDD" id="cd00338">
    <property type="entry name" value="Ser_Recombinase"/>
    <property type="match status" value="1"/>
</dbReference>
<protein>
    <submittedName>
        <fullName evidence="7">Recombinase family protein</fullName>
    </submittedName>
</protein>
<keyword evidence="2" id="KW-0233">DNA recombination</keyword>
<dbReference type="Gene3D" id="1.10.10.10">
    <property type="entry name" value="Winged helix-like DNA-binding domain superfamily/Winged helix DNA-binding domain"/>
    <property type="match status" value="1"/>
</dbReference>
<reference evidence="7" key="2">
    <citation type="journal article" date="2021" name="PeerJ">
        <title>Extensive microbial diversity within the chicken gut microbiome revealed by metagenomics and culture.</title>
        <authorList>
            <person name="Gilroy R."/>
            <person name="Ravi A."/>
            <person name="Getino M."/>
            <person name="Pursley I."/>
            <person name="Horton D.L."/>
            <person name="Alikhan N.F."/>
            <person name="Baker D."/>
            <person name="Gharbi K."/>
            <person name="Hall N."/>
            <person name="Watson M."/>
            <person name="Adriaenssens E.M."/>
            <person name="Foster-Nyarko E."/>
            <person name="Jarju S."/>
            <person name="Secka A."/>
            <person name="Antonio M."/>
            <person name="Oren A."/>
            <person name="Chaudhuri R.R."/>
            <person name="La Ragione R."/>
            <person name="Hildebrand F."/>
            <person name="Pallen M.J."/>
        </authorList>
    </citation>
    <scope>NUCLEOTIDE SEQUENCE</scope>
    <source>
        <strain evidence="7">CHK178-757</strain>
    </source>
</reference>
<evidence type="ECO:0000259" key="6">
    <source>
        <dbReference type="PROSITE" id="PS51737"/>
    </source>
</evidence>
<accession>A0A9D1JRS2</accession>
<evidence type="ECO:0000259" key="4">
    <source>
        <dbReference type="PROSITE" id="PS50142"/>
    </source>
</evidence>
<evidence type="ECO:0000256" key="1">
    <source>
        <dbReference type="ARBA" id="ARBA00023125"/>
    </source>
</evidence>
<feature type="coiled-coil region" evidence="3">
    <location>
        <begin position="404"/>
        <end position="466"/>
    </location>
</feature>
<keyword evidence="1" id="KW-0238">DNA-binding</keyword>
<dbReference type="InterPro" id="IPR036388">
    <property type="entry name" value="WH-like_DNA-bd_sf"/>
</dbReference>
<evidence type="ECO:0000256" key="3">
    <source>
        <dbReference type="SAM" id="Coils"/>
    </source>
</evidence>
<dbReference type="PROSITE" id="PS51736">
    <property type="entry name" value="RECOMBINASES_3"/>
    <property type="match status" value="1"/>
</dbReference>
<evidence type="ECO:0000313" key="8">
    <source>
        <dbReference type="Proteomes" id="UP000823927"/>
    </source>
</evidence>
<dbReference type="InterPro" id="IPR036390">
    <property type="entry name" value="WH_DNA-bd_sf"/>
</dbReference>
<dbReference type="PANTHER" id="PTHR30461">
    <property type="entry name" value="DNA-INVERTASE FROM LAMBDOID PROPHAGE"/>
    <property type="match status" value="1"/>
</dbReference>
<reference evidence="7" key="1">
    <citation type="submission" date="2020-10" db="EMBL/GenBank/DDBJ databases">
        <authorList>
            <person name="Gilroy R."/>
        </authorList>
    </citation>
    <scope>NUCLEOTIDE SEQUENCE</scope>
    <source>
        <strain evidence="7">CHK178-757</strain>
    </source>
</reference>
<proteinExistence type="predicted"/>
<dbReference type="GO" id="GO:0004525">
    <property type="term" value="F:ribonuclease III activity"/>
    <property type="evidence" value="ECO:0007669"/>
    <property type="project" value="InterPro"/>
</dbReference>
<dbReference type="InterPro" id="IPR050639">
    <property type="entry name" value="SSR_resolvase"/>
</dbReference>
<dbReference type="InterPro" id="IPR006119">
    <property type="entry name" value="Resolv_N"/>
</dbReference>
<feature type="domain" description="RNase III" evidence="4">
    <location>
        <begin position="396"/>
        <end position="460"/>
    </location>
</feature>
<dbReference type="SMART" id="SM00857">
    <property type="entry name" value="Resolvase"/>
    <property type="match status" value="1"/>
</dbReference>
<evidence type="ECO:0000259" key="5">
    <source>
        <dbReference type="PROSITE" id="PS51736"/>
    </source>
</evidence>
<dbReference type="Pfam" id="PF13412">
    <property type="entry name" value="HTH_24"/>
    <property type="match status" value="1"/>
</dbReference>
<dbReference type="InterPro" id="IPR036162">
    <property type="entry name" value="Resolvase-like_N_sf"/>
</dbReference>
<dbReference type="SUPFAM" id="SSF46785">
    <property type="entry name" value="Winged helix' DNA-binding domain"/>
    <property type="match status" value="1"/>
</dbReference>
<name>A0A9D1JRS2_9FIRM</name>
<organism evidence="7 8">
    <name type="scientific">Candidatus Scybalocola faecigallinarum</name>
    <dbReference type="NCBI Taxonomy" id="2840941"/>
    <lineage>
        <taxon>Bacteria</taxon>
        <taxon>Bacillati</taxon>
        <taxon>Bacillota</taxon>
        <taxon>Clostridia</taxon>
        <taxon>Lachnospirales</taxon>
        <taxon>Lachnospiraceae</taxon>
        <taxon>Lachnospiraceae incertae sedis</taxon>
        <taxon>Candidatus Scybalocola (ex Gilroy et al. 2021)</taxon>
    </lineage>
</organism>
<dbReference type="InterPro" id="IPR011109">
    <property type="entry name" value="DNA_bind_recombinase_dom"/>
</dbReference>
<dbReference type="EMBL" id="DVIT01000059">
    <property type="protein sequence ID" value="HIS48586.1"/>
    <property type="molecule type" value="Genomic_DNA"/>
</dbReference>
<dbReference type="Gene3D" id="3.40.50.1390">
    <property type="entry name" value="Resolvase, N-terminal catalytic domain"/>
    <property type="match status" value="1"/>
</dbReference>
<dbReference type="Pfam" id="PF13408">
    <property type="entry name" value="Zn_ribbon_recom"/>
    <property type="match status" value="1"/>
</dbReference>
<dbReference type="AlphaFoldDB" id="A0A9D1JRS2"/>
<comment type="caution">
    <text evidence="7">The sequence shown here is derived from an EMBL/GenBank/DDBJ whole genome shotgun (WGS) entry which is preliminary data.</text>
</comment>
<keyword evidence="3" id="KW-0175">Coiled coil</keyword>
<dbReference type="Proteomes" id="UP000823927">
    <property type="component" value="Unassembled WGS sequence"/>
</dbReference>
<dbReference type="InterPro" id="IPR025827">
    <property type="entry name" value="Zn_ribbon_recom_dom"/>
</dbReference>
<feature type="domain" description="Resolvase/invertase-type recombinase catalytic" evidence="5">
    <location>
        <begin position="3"/>
        <end position="148"/>
    </location>
</feature>
<dbReference type="Pfam" id="PF07508">
    <property type="entry name" value="Recombinase"/>
    <property type="match status" value="1"/>
</dbReference>
<dbReference type="PROSITE" id="PS50142">
    <property type="entry name" value="RNASE_3_2"/>
    <property type="match status" value="1"/>
</dbReference>